<evidence type="ECO:0000256" key="1">
    <source>
        <dbReference type="SAM" id="Coils"/>
    </source>
</evidence>
<dbReference type="EMBL" id="JAOTPO010000014">
    <property type="protein sequence ID" value="MDE5415253.1"/>
    <property type="molecule type" value="Genomic_DNA"/>
</dbReference>
<protein>
    <submittedName>
        <fullName evidence="2">Nucleotidyltransferase domain-containing protein</fullName>
    </submittedName>
</protein>
<evidence type="ECO:0000313" key="3">
    <source>
        <dbReference type="Proteomes" id="UP001148125"/>
    </source>
</evidence>
<dbReference type="RefSeq" id="WP_275119858.1">
    <property type="nucleotide sequence ID" value="NZ_JAOTPO010000014.1"/>
</dbReference>
<reference evidence="2" key="1">
    <citation type="submission" date="2024-05" db="EMBL/GenBank/DDBJ databases">
        <title>Alkalihalobacillus sp. strain MEB203 novel alkaliphilic bacterium from Lonar Lake, India.</title>
        <authorList>
            <person name="Joshi A."/>
            <person name="Thite S."/>
            <person name="Mengade P."/>
        </authorList>
    </citation>
    <scope>NUCLEOTIDE SEQUENCE</scope>
    <source>
        <strain evidence="2">MEB 203</strain>
    </source>
</reference>
<name>A0ABT5VIH4_9BACI</name>
<comment type="caution">
    <text evidence="2">The sequence shown here is derived from an EMBL/GenBank/DDBJ whole genome shotgun (WGS) entry which is preliminary data.</text>
</comment>
<dbReference type="InterPro" id="IPR043519">
    <property type="entry name" value="NT_sf"/>
</dbReference>
<dbReference type="PANTHER" id="PTHR34817:SF2">
    <property type="entry name" value="NUCLEOTIDYLTRANSFERASE"/>
    <property type="match status" value="1"/>
</dbReference>
<proteinExistence type="predicted"/>
<keyword evidence="1" id="KW-0175">Coiled coil</keyword>
<gene>
    <name evidence="2" type="ORF">N7Z68_17990</name>
</gene>
<feature type="coiled-coil region" evidence="1">
    <location>
        <begin position="222"/>
        <end position="249"/>
    </location>
</feature>
<dbReference type="InterPro" id="IPR018775">
    <property type="entry name" value="RlaP"/>
</dbReference>
<evidence type="ECO:0000313" key="2">
    <source>
        <dbReference type="EMBL" id="MDE5415253.1"/>
    </source>
</evidence>
<dbReference type="PANTHER" id="PTHR34817">
    <property type="entry name" value="NUCLEOTIDYLTRANSFERASE"/>
    <property type="match status" value="1"/>
</dbReference>
<keyword evidence="3" id="KW-1185">Reference proteome</keyword>
<dbReference type="Pfam" id="PF10127">
    <property type="entry name" value="RlaP"/>
    <property type="match status" value="1"/>
</dbReference>
<organism evidence="2 3">
    <name type="scientific">Alkalihalobacterium chitinilyticum</name>
    <dbReference type="NCBI Taxonomy" id="2980103"/>
    <lineage>
        <taxon>Bacteria</taxon>
        <taxon>Bacillati</taxon>
        <taxon>Bacillota</taxon>
        <taxon>Bacilli</taxon>
        <taxon>Bacillales</taxon>
        <taxon>Bacillaceae</taxon>
        <taxon>Alkalihalobacterium</taxon>
    </lineage>
</organism>
<sequence>MKEKIKNILSEMEAAHHIKIIYACEAGSRAWGTASSDSDYDVRFIYIHPINWYLSIEQKREVLEFPVTKELDMVGWDLRKALALLNKSNPTLLEWLQSSIVYYEKDEIVNELRLLSHSTFSAKTCLYHYLNMAKRNVKGAFNSPSANVKLVLNVVKPLLACSWIEKNHSIPPNQLQHLMNAELTPSPLRSEIDGLLANKLKKVEEVKTEELIATQEYVAERIVQLSDYIKALEEDKQNFTEALDQFFQTTLGKIWN</sequence>
<accession>A0ABT5VIH4</accession>
<dbReference type="SUPFAM" id="SSF81301">
    <property type="entry name" value="Nucleotidyltransferase"/>
    <property type="match status" value="1"/>
</dbReference>
<dbReference type="Proteomes" id="UP001148125">
    <property type="component" value="Unassembled WGS sequence"/>
</dbReference>